<dbReference type="HOGENOM" id="CLU_3256032_0_0_10"/>
<dbReference type="STRING" id="626522.GCWU000325_02646"/>
<sequence>MTQSAAEADGDEALRAAGEDNLRDESPPPTAYSPTRPTHNYI</sequence>
<feature type="compositionally biased region" description="Polar residues" evidence="1">
    <location>
        <begin position="32"/>
        <end position="42"/>
    </location>
</feature>
<keyword evidence="3" id="KW-1185">Reference proteome</keyword>
<comment type="caution">
    <text evidence="2">The sequence shown here is derived from an EMBL/GenBank/DDBJ whole genome shotgun (WGS) entry which is preliminary data.</text>
</comment>
<dbReference type="AlphaFoldDB" id="C9LK81"/>
<gene>
    <name evidence="2" type="ORF">GCWU000325_02646</name>
</gene>
<name>C9LK81_9BACT</name>
<feature type="compositionally biased region" description="Basic and acidic residues" evidence="1">
    <location>
        <begin position="12"/>
        <end position="26"/>
    </location>
</feature>
<evidence type="ECO:0000313" key="2">
    <source>
        <dbReference type="EMBL" id="EEX70603.1"/>
    </source>
</evidence>
<reference evidence="2" key="1">
    <citation type="submission" date="2009-09" db="EMBL/GenBank/DDBJ databases">
        <authorList>
            <person name="Weinstock G."/>
            <person name="Sodergren E."/>
            <person name="Clifton S."/>
            <person name="Fulton L."/>
            <person name="Fulton B."/>
            <person name="Courtney L."/>
            <person name="Fronick C."/>
            <person name="Harrison M."/>
            <person name="Strong C."/>
            <person name="Farmer C."/>
            <person name="Delahaunty K."/>
            <person name="Markovic C."/>
            <person name="Hall O."/>
            <person name="Minx P."/>
            <person name="Tomlinson C."/>
            <person name="Mitreva M."/>
            <person name="Nelson J."/>
            <person name="Hou S."/>
            <person name="Wollam A."/>
            <person name="Pepin K.H."/>
            <person name="Johnson M."/>
            <person name="Bhonagiri V."/>
            <person name="Nash W.E."/>
            <person name="Warren W."/>
            <person name="Chinwalla A."/>
            <person name="Mardis E.R."/>
            <person name="Wilson R.K."/>
        </authorList>
    </citation>
    <scope>NUCLEOTIDE SEQUENCE [LARGE SCALE GENOMIC DNA]</scope>
    <source>
        <strain evidence="2">ATCC 51259</strain>
    </source>
</reference>
<organism evidence="2 3">
    <name type="scientific">Alloprevotella tannerae ATCC 51259</name>
    <dbReference type="NCBI Taxonomy" id="626522"/>
    <lineage>
        <taxon>Bacteria</taxon>
        <taxon>Pseudomonadati</taxon>
        <taxon>Bacteroidota</taxon>
        <taxon>Bacteroidia</taxon>
        <taxon>Bacteroidales</taxon>
        <taxon>Prevotellaceae</taxon>
        <taxon>Alloprevotella</taxon>
    </lineage>
</organism>
<dbReference type="Proteomes" id="UP000003460">
    <property type="component" value="Unassembled WGS sequence"/>
</dbReference>
<proteinExistence type="predicted"/>
<evidence type="ECO:0000313" key="3">
    <source>
        <dbReference type="Proteomes" id="UP000003460"/>
    </source>
</evidence>
<protein>
    <submittedName>
        <fullName evidence="2">Uncharacterized protein</fullName>
    </submittedName>
</protein>
<dbReference type="EMBL" id="ACIJ02000028">
    <property type="protein sequence ID" value="EEX70603.1"/>
    <property type="molecule type" value="Genomic_DNA"/>
</dbReference>
<evidence type="ECO:0000256" key="1">
    <source>
        <dbReference type="SAM" id="MobiDB-lite"/>
    </source>
</evidence>
<feature type="region of interest" description="Disordered" evidence="1">
    <location>
        <begin position="1"/>
        <end position="42"/>
    </location>
</feature>
<accession>C9LK81</accession>